<gene>
    <name evidence="2" type="ORF">CHH64_02645</name>
</gene>
<dbReference type="InterPro" id="IPR051531">
    <property type="entry name" value="N-acetyltransferase"/>
</dbReference>
<dbReference type="EMBL" id="NPBV01000002">
    <property type="protein sequence ID" value="PAD22630.1"/>
    <property type="molecule type" value="Genomic_DNA"/>
</dbReference>
<dbReference type="AlphaFoldDB" id="A0A268AEU0"/>
<dbReference type="Proteomes" id="UP000216013">
    <property type="component" value="Unassembled WGS sequence"/>
</dbReference>
<evidence type="ECO:0000259" key="1">
    <source>
        <dbReference type="PROSITE" id="PS51186"/>
    </source>
</evidence>
<protein>
    <recommendedName>
        <fullName evidence="1">N-acetyltransferase domain-containing protein</fullName>
    </recommendedName>
</protein>
<feature type="domain" description="N-acetyltransferase" evidence="1">
    <location>
        <begin position="26"/>
        <end position="189"/>
    </location>
</feature>
<dbReference type="PROSITE" id="PS51186">
    <property type="entry name" value="GNAT"/>
    <property type="match status" value="1"/>
</dbReference>
<organism evidence="2 3">
    <name type="scientific">Terribacillus saccharophilus</name>
    <dbReference type="NCBI Taxonomy" id="361277"/>
    <lineage>
        <taxon>Bacteria</taxon>
        <taxon>Bacillati</taxon>
        <taxon>Bacillota</taxon>
        <taxon>Bacilli</taxon>
        <taxon>Bacillales</taxon>
        <taxon>Bacillaceae</taxon>
        <taxon>Terribacillus</taxon>
    </lineage>
</organism>
<dbReference type="SUPFAM" id="SSF55729">
    <property type="entry name" value="Acyl-CoA N-acyltransferases (Nat)"/>
    <property type="match status" value="1"/>
</dbReference>
<dbReference type="GO" id="GO:0016747">
    <property type="term" value="F:acyltransferase activity, transferring groups other than amino-acyl groups"/>
    <property type="evidence" value="ECO:0007669"/>
    <property type="project" value="InterPro"/>
</dbReference>
<accession>A0A268AEU0</accession>
<dbReference type="PANTHER" id="PTHR43792">
    <property type="entry name" value="GNAT FAMILY, PUTATIVE (AFU_ORTHOLOGUE AFUA_3G00765)-RELATED-RELATED"/>
    <property type="match status" value="1"/>
</dbReference>
<sequence length="190" mass="21695">MDYLLPELLSSKHEKEGIRLIETDRLLIRPYTTEDMHFLESLVSDPQVVRFIGNGRPRTKEGARLFFNWNLSHMKEDQQFGLQVLVEKVSGESIGHAGLVPQEVDGVTELEVGYWIAPAFWGKGFASEAAAAFRDIALEQLNKNRIIALIYPDNIASCRVAEKLGMHVWKRIERHNKPVLVYLKEKTPPN</sequence>
<name>A0A268AEU0_9BACI</name>
<dbReference type="InterPro" id="IPR000182">
    <property type="entry name" value="GNAT_dom"/>
</dbReference>
<dbReference type="InterPro" id="IPR016181">
    <property type="entry name" value="Acyl_CoA_acyltransferase"/>
</dbReference>
<reference evidence="2 3" key="1">
    <citation type="submission" date="2017-07" db="EMBL/GenBank/DDBJ databases">
        <title>Isolation and whole genome analysis of endospore-forming bacteria from heroin.</title>
        <authorList>
            <person name="Kalinowski J."/>
            <person name="Ahrens B."/>
            <person name="Al-Dilaimi A."/>
            <person name="Winkler A."/>
            <person name="Wibberg D."/>
            <person name="Schleenbecker U."/>
            <person name="Ruckert C."/>
            <person name="Wolfel R."/>
            <person name="Grass G."/>
        </authorList>
    </citation>
    <scope>NUCLEOTIDE SEQUENCE [LARGE SCALE GENOMIC DNA]</scope>
    <source>
        <strain evidence="2 3">7528</strain>
    </source>
</reference>
<dbReference type="Gene3D" id="3.40.630.30">
    <property type="match status" value="1"/>
</dbReference>
<evidence type="ECO:0000313" key="3">
    <source>
        <dbReference type="Proteomes" id="UP000216013"/>
    </source>
</evidence>
<comment type="caution">
    <text evidence="2">The sequence shown here is derived from an EMBL/GenBank/DDBJ whole genome shotgun (WGS) entry which is preliminary data.</text>
</comment>
<proteinExistence type="predicted"/>
<evidence type="ECO:0000313" key="2">
    <source>
        <dbReference type="EMBL" id="PAD22630.1"/>
    </source>
</evidence>
<dbReference type="Pfam" id="PF13302">
    <property type="entry name" value="Acetyltransf_3"/>
    <property type="match status" value="1"/>
</dbReference>
<dbReference type="PANTHER" id="PTHR43792:SF1">
    <property type="entry name" value="N-ACETYLTRANSFERASE DOMAIN-CONTAINING PROTEIN"/>
    <property type="match status" value="1"/>
</dbReference>